<evidence type="ECO:0000256" key="4">
    <source>
        <dbReference type="ARBA" id="ARBA00022519"/>
    </source>
</evidence>
<dbReference type="OrthoDB" id="9808637at2"/>
<evidence type="ECO:0000256" key="9">
    <source>
        <dbReference type="ARBA" id="ARBA00023136"/>
    </source>
</evidence>
<dbReference type="InterPro" id="IPR023380">
    <property type="entry name" value="DsbB-like_sf"/>
</dbReference>
<accession>A0A1L3I4K0</accession>
<dbReference type="InterPro" id="IPR003752">
    <property type="entry name" value="DiS_bond_form_DsbB/BdbC"/>
</dbReference>
<dbReference type="PANTHER" id="PTHR36570">
    <property type="entry name" value="DISULFIDE BOND FORMATION PROTEIN B"/>
    <property type="match status" value="1"/>
</dbReference>
<feature type="transmembrane region" description="Helical" evidence="16">
    <location>
        <begin position="129"/>
        <end position="147"/>
    </location>
</feature>
<name>A0A1L3I4K0_9RHOB</name>
<evidence type="ECO:0000256" key="5">
    <source>
        <dbReference type="ARBA" id="ARBA00022692"/>
    </source>
</evidence>
<dbReference type="PIRSF" id="PIRSF033913">
    <property type="entry name" value="S-S_format_DsbB"/>
    <property type="match status" value="1"/>
</dbReference>
<keyword evidence="18" id="KW-1185">Reference proteome</keyword>
<dbReference type="Gene3D" id="1.20.1550.10">
    <property type="entry name" value="DsbB-like"/>
    <property type="match status" value="1"/>
</dbReference>
<comment type="function">
    <text evidence="12">Required for disulfide bond formation in some proteins. Part of a redox system composed of DsbI and DsbL that mediates formation of an essential disulfide bond in AssT.</text>
</comment>
<dbReference type="KEGG" id="php:PhaeoP97_01643"/>
<keyword evidence="11" id="KW-0676">Redox-active center</keyword>
<dbReference type="PANTHER" id="PTHR36570:SF1">
    <property type="entry name" value="PROTEIN-DISULFIDE OXIDOREDUCTASE DSBI"/>
    <property type="match status" value="1"/>
</dbReference>
<dbReference type="GO" id="GO:0005886">
    <property type="term" value="C:plasma membrane"/>
    <property type="evidence" value="ECO:0007669"/>
    <property type="project" value="UniProtKB-SubCell"/>
</dbReference>
<dbReference type="SUPFAM" id="SSF158442">
    <property type="entry name" value="DsbB-like"/>
    <property type="match status" value="1"/>
</dbReference>
<evidence type="ECO:0000256" key="6">
    <source>
        <dbReference type="ARBA" id="ARBA00022982"/>
    </source>
</evidence>
<dbReference type="Proteomes" id="UP000183859">
    <property type="component" value="Chromosome"/>
</dbReference>
<evidence type="ECO:0000256" key="15">
    <source>
        <dbReference type="ARBA" id="ARBA00039389"/>
    </source>
</evidence>
<dbReference type="InterPro" id="IPR024199">
    <property type="entry name" value="Uncharacterised_DsbB"/>
</dbReference>
<sequence>MSRFLILIATAGSAALLLGAFGFQYLGEMPPCKLCIWQRYPHGAAIVIGVLALMVPMMILPYLGALAALATAGIGAYHTGVERGWWEGPNSCTSGPIGTLSGEDLMQRIMSAPLVRCDDVPWELFSLSMASWNAIASLFLAVLWIAAANHMRKNRI</sequence>
<evidence type="ECO:0000256" key="3">
    <source>
        <dbReference type="ARBA" id="ARBA00022475"/>
    </source>
</evidence>
<gene>
    <name evidence="17" type="ORF">PhaeoP97_01643</name>
</gene>
<dbReference type="RefSeq" id="WP_072504649.1">
    <property type="nucleotide sequence ID" value="NZ_CP016364.1"/>
</dbReference>
<dbReference type="AlphaFoldDB" id="A0A1L3I4K0"/>
<reference evidence="18" key="1">
    <citation type="submission" date="2016-07" db="EMBL/GenBank/DDBJ databases">
        <title>Phaeobacter portensis sp. nov., a tropodithietic acid producing bacterium isolated from a German harbor.</title>
        <authorList>
            <person name="Freese H.M."/>
            <person name="Bunk B."/>
            <person name="Breider S."/>
            <person name="Brinkhoff T."/>
        </authorList>
    </citation>
    <scope>NUCLEOTIDE SEQUENCE [LARGE SCALE GENOMIC DNA]</scope>
    <source>
        <strain evidence="18">P97</strain>
    </source>
</reference>
<keyword evidence="2" id="KW-0813">Transport</keyword>
<protein>
    <recommendedName>
        <fullName evidence="15">Putative protein-disulfide oxidoreductase DsbI</fullName>
    </recommendedName>
</protein>
<evidence type="ECO:0000256" key="7">
    <source>
        <dbReference type="ARBA" id="ARBA00022989"/>
    </source>
</evidence>
<evidence type="ECO:0000256" key="12">
    <source>
        <dbReference type="ARBA" id="ARBA00037310"/>
    </source>
</evidence>
<evidence type="ECO:0000256" key="11">
    <source>
        <dbReference type="ARBA" id="ARBA00023284"/>
    </source>
</evidence>
<dbReference type="EMBL" id="CP016364">
    <property type="protein sequence ID" value="APG47060.1"/>
    <property type="molecule type" value="Genomic_DNA"/>
</dbReference>
<keyword evidence="8" id="KW-0560">Oxidoreductase</keyword>
<keyword evidence="7 16" id="KW-1133">Transmembrane helix</keyword>
<evidence type="ECO:0000256" key="8">
    <source>
        <dbReference type="ARBA" id="ARBA00023002"/>
    </source>
</evidence>
<keyword evidence="3" id="KW-1003">Cell membrane</keyword>
<evidence type="ECO:0000256" key="1">
    <source>
        <dbReference type="ARBA" id="ARBA00004429"/>
    </source>
</evidence>
<dbReference type="STRING" id="1844006.PhaeoP97_01643"/>
<evidence type="ECO:0000256" key="10">
    <source>
        <dbReference type="ARBA" id="ARBA00023157"/>
    </source>
</evidence>
<keyword evidence="10" id="KW-1015">Disulfide bond</keyword>
<keyword evidence="4" id="KW-0997">Cell inner membrane</keyword>
<dbReference type="InterPro" id="IPR050183">
    <property type="entry name" value="DsbB"/>
</dbReference>
<evidence type="ECO:0000313" key="17">
    <source>
        <dbReference type="EMBL" id="APG47060.1"/>
    </source>
</evidence>
<dbReference type="GO" id="GO:0015035">
    <property type="term" value="F:protein-disulfide reductase activity"/>
    <property type="evidence" value="ECO:0007669"/>
    <property type="project" value="InterPro"/>
</dbReference>
<comment type="subunit">
    <text evidence="14">Interacts with DsbL.</text>
</comment>
<keyword evidence="9 16" id="KW-0472">Membrane</keyword>
<proteinExistence type="inferred from homology"/>
<keyword evidence="5 16" id="KW-0812">Transmembrane</keyword>
<evidence type="ECO:0000256" key="14">
    <source>
        <dbReference type="ARBA" id="ARBA00038526"/>
    </source>
</evidence>
<comment type="similarity">
    <text evidence="13">Belongs to the DsbB family. DsbI subfamily.</text>
</comment>
<dbReference type="GO" id="GO:0006457">
    <property type="term" value="P:protein folding"/>
    <property type="evidence" value="ECO:0007669"/>
    <property type="project" value="InterPro"/>
</dbReference>
<evidence type="ECO:0000256" key="13">
    <source>
        <dbReference type="ARBA" id="ARBA00038060"/>
    </source>
</evidence>
<organism evidence="17 18">
    <name type="scientific">Phaeobacter porticola</name>
    <dbReference type="NCBI Taxonomy" id="1844006"/>
    <lineage>
        <taxon>Bacteria</taxon>
        <taxon>Pseudomonadati</taxon>
        <taxon>Pseudomonadota</taxon>
        <taxon>Alphaproteobacteria</taxon>
        <taxon>Rhodobacterales</taxon>
        <taxon>Roseobacteraceae</taxon>
        <taxon>Phaeobacter</taxon>
    </lineage>
</organism>
<keyword evidence="6" id="KW-0249">Electron transport</keyword>
<evidence type="ECO:0000313" key="18">
    <source>
        <dbReference type="Proteomes" id="UP000183859"/>
    </source>
</evidence>
<evidence type="ECO:0000256" key="16">
    <source>
        <dbReference type="SAM" id="Phobius"/>
    </source>
</evidence>
<dbReference type="Pfam" id="PF02600">
    <property type="entry name" value="DsbB"/>
    <property type="match status" value="1"/>
</dbReference>
<comment type="subcellular location">
    <subcellularLocation>
        <location evidence="1">Cell inner membrane</location>
        <topology evidence="1">Multi-pass membrane protein</topology>
    </subcellularLocation>
</comment>
<evidence type="ECO:0000256" key="2">
    <source>
        <dbReference type="ARBA" id="ARBA00022448"/>
    </source>
</evidence>